<dbReference type="AlphaFoldDB" id="A0A6A5YUB5"/>
<dbReference type="Proteomes" id="UP000799770">
    <property type="component" value="Unassembled WGS sequence"/>
</dbReference>
<evidence type="ECO:0000313" key="2">
    <source>
        <dbReference type="Proteomes" id="UP000799770"/>
    </source>
</evidence>
<sequence>MSASLFSILPPELICQVFEGADDFSVVAALAQTARIFYNTWQENATSICRAVAPRVISNLNDAERLLDAQEEAEPVSQSQGSREQKSYNRAKRLLCNARCTSAASNNWADLCHFHDCWARGDEQQVRPSELARFEHAFYCVWTIGIMGKTPHLQDQASAFLDDCSPQELFRLNELRDYARHFNDNEFGSSGLDFNDEVWMTGCNLVSKRWGAYQQGKGGMPAPDNTEVMLCFYAFFDHTQRYLDFI</sequence>
<name>A0A6A5YUB5_9PLEO</name>
<dbReference type="EMBL" id="ML977341">
    <property type="protein sequence ID" value="KAF2109731.1"/>
    <property type="molecule type" value="Genomic_DNA"/>
</dbReference>
<proteinExistence type="predicted"/>
<dbReference type="OrthoDB" id="5365320at2759"/>
<evidence type="ECO:0008006" key="3">
    <source>
        <dbReference type="Google" id="ProtNLM"/>
    </source>
</evidence>
<evidence type="ECO:0000313" key="1">
    <source>
        <dbReference type="EMBL" id="KAF2109731.1"/>
    </source>
</evidence>
<protein>
    <recommendedName>
        <fullName evidence="3">F-box domain-containing protein</fullName>
    </recommendedName>
</protein>
<keyword evidence="2" id="KW-1185">Reference proteome</keyword>
<reference evidence="1" key="1">
    <citation type="journal article" date="2020" name="Stud. Mycol.">
        <title>101 Dothideomycetes genomes: a test case for predicting lifestyles and emergence of pathogens.</title>
        <authorList>
            <person name="Haridas S."/>
            <person name="Albert R."/>
            <person name="Binder M."/>
            <person name="Bloem J."/>
            <person name="Labutti K."/>
            <person name="Salamov A."/>
            <person name="Andreopoulos B."/>
            <person name="Baker S."/>
            <person name="Barry K."/>
            <person name="Bills G."/>
            <person name="Bluhm B."/>
            <person name="Cannon C."/>
            <person name="Castanera R."/>
            <person name="Culley D."/>
            <person name="Daum C."/>
            <person name="Ezra D."/>
            <person name="Gonzalez J."/>
            <person name="Henrissat B."/>
            <person name="Kuo A."/>
            <person name="Liang C."/>
            <person name="Lipzen A."/>
            <person name="Lutzoni F."/>
            <person name="Magnuson J."/>
            <person name="Mondo S."/>
            <person name="Nolan M."/>
            <person name="Ohm R."/>
            <person name="Pangilinan J."/>
            <person name="Park H.-J."/>
            <person name="Ramirez L."/>
            <person name="Alfaro M."/>
            <person name="Sun H."/>
            <person name="Tritt A."/>
            <person name="Yoshinaga Y."/>
            <person name="Zwiers L.-H."/>
            <person name="Turgeon B."/>
            <person name="Goodwin S."/>
            <person name="Spatafora J."/>
            <person name="Crous P."/>
            <person name="Grigoriev I."/>
        </authorList>
    </citation>
    <scope>NUCLEOTIDE SEQUENCE</scope>
    <source>
        <strain evidence="1">CBS 627.86</strain>
    </source>
</reference>
<organism evidence="1 2">
    <name type="scientific">Lophiotrema nucula</name>
    <dbReference type="NCBI Taxonomy" id="690887"/>
    <lineage>
        <taxon>Eukaryota</taxon>
        <taxon>Fungi</taxon>
        <taxon>Dikarya</taxon>
        <taxon>Ascomycota</taxon>
        <taxon>Pezizomycotina</taxon>
        <taxon>Dothideomycetes</taxon>
        <taxon>Pleosporomycetidae</taxon>
        <taxon>Pleosporales</taxon>
        <taxon>Lophiotremataceae</taxon>
        <taxon>Lophiotrema</taxon>
    </lineage>
</organism>
<gene>
    <name evidence="1" type="ORF">BDV96DRAFT_604605</name>
</gene>
<accession>A0A6A5YUB5</accession>